<dbReference type="GO" id="GO:0004671">
    <property type="term" value="F:protein C-terminal S-isoprenylcysteine carboxyl O-methyltransferase activity"/>
    <property type="evidence" value="ECO:0007669"/>
    <property type="project" value="InterPro"/>
</dbReference>
<feature type="transmembrane region" description="Helical" evidence="5">
    <location>
        <begin position="41"/>
        <end position="60"/>
    </location>
</feature>
<dbReference type="GO" id="GO:0016020">
    <property type="term" value="C:membrane"/>
    <property type="evidence" value="ECO:0007669"/>
    <property type="project" value="UniProtKB-SubCell"/>
</dbReference>
<dbReference type="AlphaFoldDB" id="A0A2P7BG53"/>
<dbReference type="Gene3D" id="1.20.120.1630">
    <property type="match status" value="1"/>
</dbReference>
<proteinExistence type="predicted"/>
<keyword evidence="7" id="KW-1185">Reference proteome</keyword>
<name>A0A2P7BG53_9HYPH</name>
<dbReference type="Proteomes" id="UP000241764">
    <property type="component" value="Unassembled WGS sequence"/>
</dbReference>
<keyword evidence="4 5" id="KW-0472">Membrane</keyword>
<dbReference type="RefSeq" id="WP_106663877.1">
    <property type="nucleotide sequence ID" value="NZ_PGGM01000003.1"/>
</dbReference>
<accession>A0A2P7BG53</accession>
<evidence type="ECO:0000256" key="2">
    <source>
        <dbReference type="ARBA" id="ARBA00022692"/>
    </source>
</evidence>
<keyword evidence="2 5" id="KW-0812">Transmembrane</keyword>
<evidence type="ECO:0000313" key="6">
    <source>
        <dbReference type="EMBL" id="PSH65464.1"/>
    </source>
</evidence>
<gene>
    <name evidence="6" type="ORF">CU103_10780</name>
</gene>
<feature type="transmembrane region" description="Helical" evidence="5">
    <location>
        <begin position="67"/>
        <end position="88"/>
    </location>
</feature>
<evidence type="ECO:0000256" key="3">
    <source>
        <dbReference type="ARBA" id="ARBA00022989"/>
    </source>
</evidence>
<dbReference type="PANTHER" id="PTHR43847">
    <property type="entry name" value="BLL3993 PROTEIN"/>
    <property type="match status" value="1"/>
</dbReference>
<comment type="subcellular location">
    <subcellularLocation>
        <location evidence="1">Membrane</location>
        <topology evidence="1">Multi-pass membrane protein</topology>
    </subcellularLocation>
</comment>
<evidence type="ECO:0008006" key="8">
    <source>
        <dbReference type="Google" id="ProtNLM"/>
    </source>
</evidence>
<dbReference type="Pfam" id="PF04140">
    <property type="entry name" value="ICMT"/>
    <property type="match status" value="1"/>
</dbReference>
<comment type="caution">
    <text evidence="6">The sequence shown here is derived from an EMBL/GenBank/DDBJ whole genome shotgun (WGS) entry which is preliminary data.</text>
</comment>
<feature type="transmembrane region" description="Helical" evidence="5">
    <location>
        <begin position="128"/>
        <end position="154"/>
    </location>
</feature>
<evidence type="ECO:0000256" key="5">
    <source>
        <dbReference type="SAM" id="Phobius"/>
    </source>
</evidence>
<evidence type="ECO:0000313" key="7">
    <source>
        <dbReference type="Proteomes" id="UP000241764"/>
    </source>
</evidence>
<reference evidence="7" key="1">
    <citation type="submission" date="2017-11" db="EMBL/GenBank/DDBJ databases">
        <authorList>
            <person name="Kuznetsova I."/>
            <person name="Sazanova A."/>
            <person name="Chirak E."/>
            <person name="Safronova V."/>
            <person name="Willems A."/>
        </authorList>
    </citation>
    <scope>NUCLEOTIDE SEQUENCE [LARGE SCALE GENOMIC DNA]</scope>
    <source>
        <strain evidence="7">CCBAU 03422</strain>
    </source>
</reference>
<evidence type="ECO:0000256" key="4">
    <source>
        <dbReference type="ARBA" id="ARBA00023136"/>
    </source>
</evidence>
<dbReference type="InterPro" id="IPR052527">
    <property type="entry name" value="Metal_cation-efflux_comp"/>
</dbReference>
<organism evidence="6 7">
    <name type="scientific">Phyllobacterium sophorae</name>
    <dbReference type="NCBI Taxonomy" id="1520277"/>
    <lineage>
        <taxon>Bacteria</taxon>
        <taxon>Pseudomonadati</taxon>
        <taxon>Pseudomonadota</taxon>
        <taxon>Alphaproteobacteria</taxon>
        <taxon>Hyphomicrobiales</taxon>
        <taxon>Phyllobacteriaceae</taxon>
        <taxon>Phyllobacterium</taxon>
    </lineage>
</organism>
<evidence type="ECO:0000256" key="1">
    <source>
        <dbReference type="ARBA" id="ARBA00004141"/>
    </source>
</evidence>
<dbReference type="EMBL" id="PGGM01000003">
    <property type="protein sequence ID" value="PSH65464.1"/>
    <property type="molecule type" value="Genomic_DNA"/>
</dbReference>
<keyword evidence="3 5" id="KW-1133">Transmembrane helix</keyword>
<dbReference type="InterPro" id="IPR007269">
    <property type="entry name" value="ICMT_MeTrfase"/>
</dbReference>
<protein>
    <recommendedName>
        <fullName evidence="8">DUF1295 domain-containing protein</fullName>
    </recommendedName>
</protein>
<dbReference type="OrthoDB" id="5363370at2"/>
<dbReference type="PANTHER" id="PTHR43847:SF1">
    <property type="entry name" value="BLL3993 PROTEIN"/>
    <property type="match status" value="1"/>
</dbReference>
<sequence>MLILFITLAVVFRVATLLISIRNERKLKAAGGTEIGKTNSGILAVAHVAFYLCAITEYGLSDHSIDAVTLIGLGIYLVGAMFLIVVIASLGQQWTVKLIIARNHLLVTSLLFRLVRHPNYYLNIIPELIGFALTLHAFWTLAVGMPLYLIPLFVRIGQEEKAMRVHFPQY</sequence>